<dbReference type="PANTHER" id="PTHR43752:SF2">
    <property type="entry name" value="BNR_ASP-BOX REPEAT FAMILY PROTEIN"/>
    <property type="match status" value="1"/>
</dbReference>
<evidence type="ECO:0000313" key="2">
    <source>
        <dbReference type="EMBL" id="KEO74274.1"/>
    </source>
</evidence>
<dbReference type="InterPro" id="IPR036278">
    <property type="entry name" value="Sialidase_sf"/>
</dbReference>
<dbReference type="OrthoDB" id="41724at2"/>
<dbReference type="AlphaFoldDB" id="A0A074KZD2"/>
<dbReference type="Pfam" id="PF13088">
    <property type="entry name" value="BNR_2"/>
    <property type="match status" value="1"/>
</dbReference>
<dbReference type="PROSITE" id="PS51257">
    <property type="entry name" value="PROKAR_LIPOPROTEIN"/>
    <property type="match status" value="1"/>
</dbReference>
<evidence type="ECO:0000259" key="1">
    <source>
        <dbReference type="Pfam" id="PF13088"/>
    </source>
</evidence>
<dbReference type="STRING" id="1048983.EL17_09070"/>
<dbReference type="PANTHER" id="PTHR43752">
    <property type="entry name" value="BNR/ASP-BOX REPEAT FAMILY PROTEIN"/>
    <property type="match status" value="1"/>
</dbReference>
<dbReference type="Proteomes" id="UP000027821">
    <property type="component" value="Unassembled WGS sequence"/>
</dbReference>
<evidence type="ECO:0000313" key="3">
    <source>
        <dbReference type="Proteomes" id="UP000027821"/>
    </source>
</evidence>
<reference evidence="2 3" key="1">
    <citation type="submission" date="2014-04" db="EMBL/GenBank/DDBJ databases">
        <title>Characterization and application of a salt tolerant electro-active bacterium.</title>
        <authorList>
            <person name="Yang L."/>
            <person name="Wei S."/>
            <person name="Tay Q.X.M."/>
        </authorList>
    </citation>
    <scope>NUCLEOTIDE SEQUENCE [LARGE SCALE GENOMIC DNA]</scope>
    <source>
        <strain evidence="2 3">LY1</strain>
    </source>
</reference>
<dbReference type="EMBL" id="JMIH01000016">
    <property type="protein sequence ID" value="KEO74274.1"/>
    <property type="molecule type" value="Genomic_DNA"/>
</dbReference>
<accession>A0A074KZD2</accession>
<comment type="caution">
    <text evidence="2">The sequence shown here is derived from an EMBL/GenBank/DDBJ whole genome shotgun (WGS) entry which is preliminary data.</text>
</comment>
<proteinExistence type="predicted"/>
<keyword evidence="3" id="KW-1185">Reference proteome</keyword>
<dbReference type="SUPFAM" id="SSF50939">
    <property type="entry name" value="Sialidases"/>
    <property type="match status" value="1"/>
</dbReference>
<name>A0A074KZD2_9BACT</name>
<dbReference type="eggNOG" id="COG4409">
    <property type="taxonomic scope" value="Bacteria"/>
</dbReference>
<gene>
    <name evidence="2" type="ORF">EL17_09070</name>
</gene>
<organism evidence="2 3">
    <name type="scientific">Anditalea andensis</name>
    <dbReference type="NCBI Taxonomy" id="1048983"/>
    <lineage>
        <taxon>Bacteria</taxon>
        <taxon>Pseudomonadati</taxon>
        <taxon>Bacteroidota</taxon>
        <taxon>Cytophagia</taxon>
        <taxon>Cytophagales</taxon>
        <taxon>Cytophagaceae</taxon>
        <taxon>Anditalea</taxon>
    </lineage>
</organism>
<dbReference type="RefSeq" id="WP_051719923.1">
    <property type="nucleotide sequence ID" value="NZ_JMIH01000016.1"/>
</dbReference>
<dbReference type="CDD" id="cd15482">
    <property type="entry name" value="Sialidase_non-viral"/>
    <property type="match status" value="1"/>
</dbReference>
<dbReference type="Gene3D" id="2.120.10.10">
    <property type="match status" value="1"/>
</dbReference>
<feature type="domain" description="Sialidase" evidence="1">
    <location>
        <begin position="64"/>
        <end position="341"/>
    </location>
</feature>
<dbReference type="InterPro" id="IPR011040">
    <property type="entry name" value="Sialidase"/>
</dbReference>
<sequence>MRSIILSGVITTIAIFSSCTQHTASSETETLSPSKKAIVMEEFVFTDSPTRDVHASSLLELANGDLLATWFGGTREGAPDVNIWLARKPSGGNWEAPISVTDGGGQTVFNPVLVQLKGGDIQIYFVSPGINDGQVVTSKDNGYSWSEPRKLPEGFVGPIVNKPVYMEDGAIIAGGSLEGSPGRRTHIERSTDNGETWTKIGPINDPTHSDQQIIQPTILVHSQERLQILARTNKEHEDAKLAQAWSDDGGLTWSPVTDTSLPNNNSAVDAVTLDDGRHILVYNHSTREDPIGGRKGRGILTVAVSDDGINWEAAAVLEYRTGPVQYSYPAVIQTKDGMVHVTYSWHRRRIKHVVLDPSKFETYPIIDGQWPKDKMPWIKSEEDVDVTDDAEHLK</sequence>
<protein>
    <recommendedName>
        <fullName evidence="1">Sialidase domain-containing protein</fullName>
    </recommendedName>
</protein>